<dbReference type="AlphaFoldDB" id="A0A5C1A515"/>
<gene>
    <name evidence="2" type="ORF">PX52LOC_00628</name>
</gene>
<dbReference type="OrthoDB" id="286505at2"/>
<evidence type="ECO:0000313" key="3">
    <source>
        <dbReference type="Proteomes" id="UP000324974"/>
    </source>
</evidence>
<accession>A0A5C1A515</accession>
<dbReference type="Proteomes" id="UP000324974">
    <property type="component" value="Chromosome"/>
</dbReference>
<dbReference type="Pfam" id="PF04972">
    <property type="entry name" value="BON"/>
    <property type="match status" value="1"/>
</dbReference>
<reference evidence="3" key="1">
    <citation type="submission" date="2019-08" db="EMBL/GenBank/DDBJ databases">
        <title>Limnoglobus roseus gen. nov., sp. nov., a novel freshwater planctomycete with a giant genome from the family Gemmataceae.</title>
        <authorList>
            <person name="Kulichevskaya I.S."/>
            <person name="Naumoff D.G."/>
            <person name="Miroshnikov K."/>
            <person name="Ivanova A."/>
            <person name="Philippov D.A."/>
            <person name="Hakobyan A."/>
            <person name="Rijpstra I.C."/>
            <person name="Sinninghe Damste J.S."/>
            <person name="Liesack W."/>
            <person name="Dedysh S.N."/>
        </authorList>
    </citation>
    <scope>NUCLEOTIDE SEQUENCE [LARGE SCALE GENOMIC DNA]</scope>
    <source>
        <strain evidence="3">PX52</strain>
    </source>
</reference>
<evidence type="ECO:0000259" key="1">
    <source>
        <dbReference type="PROSITE" id="PS50914"/>
    </source>
</evidence>
<name>A0A5C1A515_9BACT</name>
<evidence type="ECO:0000313" key="2">
    <source>
        <dbReference type="EMBL" id="QEL13770.1"/>
    </source>
</evidence>
<organism evidence="2 3">
    <name type="scientific">Limnoglobus roseus</name>
    <dbReference type="NCBI Taxonomy" id="2598579"/>
    <lineage>
        <taxon>Bacteria</taxon>
        <taxon>Pseudomonadati</taxon>
        <taxon>Planctomycetota</taxon>
        <taxon>Planctomycetia</taxon>
        <taxon>Gemmatales</taxon>
        <taxon>Gemmataceae</taxon>
        <taxon>Limnoglobus</taxon>
    </lineage>
</organism>
<dbReference type="PROSITE" id="PS50914">
    <property type="entry name" value="BON"/>
    <property type="match status" value="1"/>
</dbReference>
<feature type="domain" description="BON" evidence="1">
    <location>
        <begin position="66"/>
        <end position="136"/>
    </location>
</feature>
<dbReference type="KEGG" id="lrs:PX52LOC_00628"/>
<dbReference type="InterPro" id="IPR007055">
    <property type="entry name" value="BON_dom"/>
</dbReference>
<keyword evidence="3" id="KW-1185">Reference proteome</keyword>
<protein>
    <submittedName>
        <fullName evidence="2">BON domain-containing protein</fullName>
    </submittedName>
</protein>
<dbReference type="RefSeq" id="WP_149108713.1">
    <property type="nucleotide sequence ID" value="NZ_CP042425.1"/>
</dbReference>
<sequence length="138" mass="14872">MSLKRFLRFLSVSLFLFILVGTLALSRAEDLNILLKAGRKAKEQVGNALPDGQKLAGPLAAFRAGDALPVEERVRVRIQTDKGMTGSEVAVATTDKAGEVRLRGVVQTTGQKQRAVELANLTNGVEKVFEELAVPEGK</sequence>
<dbReference type="Gene3D" id="3.30.1340.30">
    <property type="match status" value="1"/>
</dbReference>
<dbReference type="EMBL" id="CP042425">
    <property type="protein sequence ID" value="QEL13770.1"/>
    <property type="molecule type" value="Genomic_DNA"/>
</dbReference>
<proteinExistence type="predicted"/>